<keyword evidence="2 4" id="KW-0238">DNA-binding</keyword>
<evidence type="ECO:0000313" key="6">
    <source>
        <dbReference type="EMBL" id="SLN76313.1"/>
    </source>
</evidence>
<dbReference type="InterPro" id="IPR041586">
    <property type="entry name" value="PsrA_TetR_C"/>
</dbReference>
<dbReference type="Pfam" id="PF00440">
    <property type="entry name" value="TetR_N"/>
    <property type="match status" value="1"/>
</dbReference>
<evidence type="ECO:0000256" key="2">
    <source>
        <dbReference type="ARBA" id="ARBA00023125"/>
    </source>
</evidence>
<dbReference type="InterPro" id="IPR001647">
    <property type="entry name" value="HTH_TetR"/>
</dbReference>
<keyword evidence="7" id="KW-1185">Reference proteome</keyword>
<evidence type="ECO:0000256" key="1">
    <source>
        <dbReference type="ARBA" id="ARBA00023015"/>
    </source>
</evidence>
<dbReference type="FunCoup" id="A0A1Y5TXM3">
    <property type="interactions" value="91"/>
</dbReference>
<dbReference type="AlphaFoldDB" id="A0A1Y5TXM3"/>
<evidence type="ECO:0000256" key="4">
    <source>
        <dbReference type="PROSITE-ProRule" id="PRU00335"/>
    </source>
</evidence>
<dbReference type="InterPro" id="IPR036271">
    <property type="entry name" value="Tet_transcr_reg_TetR-rel_C_sf"/>
</dbReference>
<dbReference type="SUPFAM" id="SSF48498">
    <property type="entry name" value="Tetracyclin repressor-like, C-terminal domain"/>
    <property type="match status" value="1"/>
</dbReference>
<keyword evidence="3" id="KW-0804">Transcription</keyword>
<dbReference type="InterPro" id="IPR050109">
    <property type="entry name" value="HTH-type_TetR-like_transc_reg"/>
</dbReference>
<reference evidence="6 7" key="1">
    <citation type="submission" date="2017-03" db="EMBL/GenBank/DDBJ databases">
        <authorList>
            <person name="Afonso C.L."/>
            <person name="Miller P.J."/>
            <person name="Scott M.A."/>
            <person name="Spackman E."/>
            <person name="Goraichik I."/>
            <person name="Dimitrov K.M."/>
            <person name="Suarez D.L."/>
            <person name="Swayne D.E."/>
        </authorList>
    </citation>
    <scope>NUCLEOTIDE SEQUENCE [LARGE SCALE GENOMIC DNA]</scope>
    <source>
        <strain evidence="6 7">CECT 7691</strain>
    </source>
</reference>
<dbReference type="EMBL" id="FWFR01000004">
    <property type="protein sequence ID" value="SLN76313.1"/>
    <property type="molecule type" value="Genomic_DNA"/>
</dbReference>
<protein>
    <submittedName>
        <fullName evidence="6">HTH-type transcriptional repressor NicS</fullName>
    </submittedName>
</protein>
<dbReference type="PANTHER" id="PTHR30055:SF234">
    <property type="entry name" value="HTH-TYPE TRANSCRIPTIONAL REGULATOR BETI"/>
    <property type="match status" value="1"/>
</dbReference>
<dbReference type="PANTHER" id="PTHR30055">
    <property type="entry name" value="HTH-TYPE TRANSCRIPTIONAL REGULATOR RUTR"/>
    <property type="match status" value="1"/>
</dbReference>
<evidence type="ECO:0000313" key="7">
    <source>
        <dbReference type="Proteomes" id="UP000193200"/>
    </source>
</evidence>
<dbReference type="GO" id="GO:0000976">
    <property type="term" value="F:transcription cis-regulatory region binding"/>
    <property type="evidence" value="ECO:0007669"/>
    <property type="project" value="TreeGrafter"/>
</dbReference>
<evidence type="ECO:0000259" key="5">
    <source>
        <dbReference type="PROSITE" id="PS50977"/>
    </source>
</evidence>
<dbReference type="Gene3D" id="1.10.357.10">
    <property type="entry name" value="Tetracycline Repressor, domain 2"/>
    <property type="match status" value="1"/>
</dbReference>
<name>A0A1Y5TXM3_9PROT</name>
<feature type="domain" description="HTH tetR-type" evidence="5">
    <location>
        <begin position="11"/>
        <end position="71"/>
    </location>
</feature>
<dbReference type="PRINTS" id="PR00455">
    <property type="entry name" value="HTHTETR"/>
</dbReference>
<proteinExistence type="predicted"/>
<dbReference type="InParanoid" id="A0A1Y5TXM3"/>
<feature type="DNA-binding region" description="H-T-H motif" evidence="4">
    <location>
        <begin position="34"/>
        <end position="53"/>
    </location>
</feature>
<dbReference type="Pfam" id="PF17939">
    <property type="entry name" value="TetR_C_30"/>
    <property type="match status" value="1"/>
</dbReference>
<dbReference type="InterPro" id="IPR009057">
    <property type="entry name" value="Homeodomain-like_sf"/>
</dbReference>
<accession>A0A1Y5TXM3</accession>
<dbReference type="SUPFAM" id="SSF46689">
    <property type="entry name" value="Homeodomain-like"/>
    <property type="match status" value="1"/>
</dbReference>
<dbReference type="GO" id="GO:0003700">
    <property type="term" value="F:DNA-binding transcription factor activity"/>
    <property type="evidence" value="ECO:0007669"/>
    <property type="project" value="TreeGrafter"/>
</dbReference>
<gene>
    <name evidence="6" type="primary">nicS_3</name>
    <name evidence="6" type="ORF">OCH7691_04098</name>
</gene>
<evidence type="ECO:0000256" key="3">
    <source>
        <dbReference type="ARBA" id="ARBA00023163"/>
    </source>
</evidence>
<organism evidence="6 7">
    <name type="scientific">Oceanibacterium hippocampi</name>
    <dbReference type="NCBI Taxonomy" id="745714"/>
    <lineage>
        <taxon>Bacteria</taxon>
        <taxon>Pseudomonadati</taxon>
        <taxon>Pseudomonadota</taxon>
        <taxon>Alphaproteobacteria</taxon>
        <taxon>Sneathiellales</taxon>
        <taxon>Sneathiellaceae</taxon>
        <taxon>Oceanibacterium</taxon>
    </lineage>
</organism>
<dbReference type="PROSITE" id="PS50977">
    <property type="entry name" value="HTH_TETR_2"/>
    <property type="match status" value="1"/>
</dbReference>
<dbReference type="Proteomes" id="UP000193200">
    <property type="component" value="Unassembled WGS sequence"/>
</dbReference>
<keyword evidence="1" id="KW-0805">Transcription regulation</keyword>
<sequence>MSQARRSSAGEESRSRILDAAEALFADHGYDGVSIRQITEAAGVQTSMVNYYFGSKDALWSAVFERRSAHLGESRRSRLDALERHHAPASPPLESLIDAFVRPILEARLSGDPGWQSFTRLIAQASNTPNVRNVEQLSQQYDPTARRFIAAFGHALPDRSEEEVMWGFSFLMGAMLHIFAETRRVDRLSDGHYRSASLERITDHLTPFLAAGFRACRAAPDSSRPSEGPAP</sequence>